<dbReference type="PANTHER" id="PTHR30313:SF2">
    <property type="entry name" value="DNA PRIMASE"/>
    <property type="match status" value="1"/>
</dbReference>
<gene>
    <name evidence="5" type="ORF">FJV41_37855</name>
</gene>
<dbReference type="InterPro" id="IPR050219">
    <property type="entry name" value="DnaG_primase"/>
</dbReference>
<dbReference type="InterPro" id="IPR002694">
    <property type="entry name" value="Znf_CHC2"/>
</dbReference>
<dbReference type="Pfam" id="PF01807">
    <property type="entry name" value="Zn_ribbon_DnaG"/>
    <property type="match status" value="1"/>
</dbReference>
<evidence type="ECO:0000256" key="3">
    <source>
        <dbReference type="ARBA" id="ARBA00022833"/>
    </source>
</evidence>
<name>A0A540WNY4_9BACT</name>
<dbReference type="Proteomes" id="UP000315369">
    <property type="component" value="Unassembled WGS sequence"/>
</dbReference>
<dbReference type="OrthoDB" id="5400740at2"/>
<dbReference type="SUPFAM" id="SSF56731">
    <property type="entry name" value="DNA primase core"/>
    <property type="match status" value="1"/>
</dbReference>
<feature type="domain" description="Zinc finger CHC2-type" evidence="4">
    <location>
        <begin position="33"/>
        <end position="89"/>
    </location>
</feature>
<dbReference type="Gene3D" id="3.90.580.10">
    <property type="entry name" value="Zinc finger, CHC2-type domain"/>
    <property type="match status" value="1"/>
</dbReference>
<organism evidence="5 6">
    <name type="scientific">Myxococcus llanfairpwllgwyngyllgogerychwyrndrobwllllantysiliogogogochensis</name>
    <dbReference type="NCBI Taxonomy" id="2590453"/>
    <lineage>
        <taxon>Bacteria</taxon>
        <taxon>Pseudomonadati</taxon>
        <taxon>Myxococcota</taxon>
        <taxon>Myxococcia</taxon>
        <taxon>Myxococcales</taxon>
        <taxon>Cystobacterineae</taxon>
        <taxon>Myxococcaceae</taxon>
        <taxon>Myxococcus</taxon>
    </lineage>
</organism>
<dbReference type="InterPro" id="IPR034154">
    <property type="entry name" value="TOPRIM_DnaG/twinkle"/>
</dbReference>
<dbReference type="CDD" id="cd01029">
    <property type="entry name" value="TOPRIM_primases"/>
    <property type="match status" value="1"/>
</dbReference>
<dbReference type="AlphaFoldDB" id="A0A540WNY4"/>
<dbReference type="SMART" id="SM00400">
    <property type="entry name" value="ZnF_CHCC"/>
    <property type="match status" value="1"/>
</dbReference>
<dbReference type="GO" id="GO:0008270">
    <property type="term" value="F:zinc ion binding"/>
    <property type="evidence" value="ECO:0007669"/>
    <property type="project" value="UniProtKB-KW"/>
</dbReference>
<comment type="caution">
    <text evidence="5">The sequence shown here is derived from an EMBL/GenBank/DDBJ whole genome shotgun (WGS) entry which is preliminary data.</text>
</comment>
<dbReference type="InterPro" id="IPR036977">
    <property type="entry name" value="DNA_primase_Znf_CHC2"/>
</dbReference>
<dbReference type="EMBL" id="VIFM01000232">
    <property type="protein sequence ID" value="TQF10733.1"/>
    <property type="molecule type" value="Genomic_DNA"/>
</dbReference>
<evidence type="ECO:0000313" key="6">
    <source>
        <dbReference type="Proteomes" id="UP000315369"/>
    </source>
</evidence>
<reference evidence="5 6" key="1">
    <citation type="submission" date="2019-06" db="EMBL/GenBank/DDBJ databases">
        <authorList>
            <person name="Livingstone P."/>
            <person name="Whitworth D."/>
        </authorList>
    </citation>
    <scope>NUCLEOTIDE SEQUENCE [LARGE SCALE GENOMIC DNA]</scope>
    <source>
        <strain evidence="5 6">AM401</strain>
    </source>
</reference>
<keyword evidence="6" id="KW-1185">Reference proteome</keyword>
<dbReference type="RefSeq" id="WP_141647479.1">
    <property type="nucleotide sequence ID" value="NZ_VIFM01000232.1"/>
</dbReference>
<dbReference type="Gene3D" id="3.40.1360.10">
    <property type="match status" value="1"/>
</dbReference>
<accession>A0A540WNY4</accession>
<keyword evidence="3" id="KW-0862">Zinc</keyword>
<dbReference type="Pfam" id="PF08275">
    <property type="entry name" value="DNAG_N"/>
    <property type="match status" value="1"/>
</dbReference>
<proteinExistence type="predicted"/>
<dbReference type="GO" id="GO:0003677">
    <property type="term" value="F:DNA binding"/>
    <property type="evidence" value="ECO:0007669"/>
    <property type="project" value="InterPro"/>
</dbReference>
<sequence>MSFRAFVEQVRSRSDITDVVGAHVELRPSGSTLKGLSPFHTEKTPSFVVWPTTQTWHDFSNGGSLGGDVFNFVQEREKVDFKEAVFRLAERAGVPPPSPHDESHARELEALVERRDVERLLTAAADYYHRRLPPKLREESFNQHYGFTDEVVDSFKLGWADGGLFAHLREGMGASREAALKTGLFVQLPGGHVEDFFRERLVFPYWKDGRVVYFIARATQYTGDEEWEKAKYKKLLTHSERHPYVSPTVRNDYFYNEDAARKADTLLITEGVTDCISAMQAGIPCLSPATTRFRKQDIPRLLRLTRDARRVVICNDAEASGAGEAGARETAAALWAEGREACVALLPRPQGAEKVDVNALVASQGAATLHEVLGRARAYPEYLLDGIPESAPKADLDKALAPLLASLQQCTAVRADVVLDAISAKFGLRRRALNANLKGVVAEKEAAATAQRRASAACPEINVGNRQLWAIVTEARQAVVQANARRMRAASTQGFANEAAPLFVRGNALVQLAQPEKEAPILSEMTEAAVYGVLLREATWVAEVEGGPHSVFPPKDVARDFLAYPPPGLPSVEAVITTPVFGQDGKLLLTPGLHPEDRLWLEPAPALHLGAVSERPTPEEVAAARALFFDDVFVDFPFAHPSDKAHALAAVLLPFVRRMIEGCTPLHVVEAPAVGSGKGLLCDLVSWVATGRAFAIGTLPENEEEIRKTLTAELALARPLILLDNANEKATLSSAALAAMLTSTSWTDRLLGKTQKLTLPNTAMWMLTGNNPKLSKDIARRSVRIRIDPKLDRAWTRSRFKHDPIILWVKEHRSELVRAALTLVQAWIAAGRPLGRERLGSFEHWAAVMGGLLNVAGVGGFLGNLDELYANADVEGESWREFVQAWWGAHGAGEVLVSSLNELCEKDELMLQARGEGGSRSQQSRLGRALQTARDRVFGDLRVVVRNQDRKKRTMYALQKLAGEPEVNTGTAAAEVAEVDPWAEKLPGESTAATP</sequence>
<evidence type="ECO:0000256" key="1">
    <source>
        <dbReference type="ARBA" id="ARBA00022723"/>
    </source>
</evidence>
<keyword evidence="2" id="KW-0863">Zinc-finger</keyword>
<evidence type="ECO:0000313" key="5">
    <source>
        <dbReference type="EMBL" id="TQF10733.1"/>
    </source>
</evidence>
<dbReference type="GO" id="GO:0005737">
    <property type="term" value="C:cytoplasm"/>
    <property type="evidence" value="ECO:0007669"/>
    <property type="project" value="TreeGrafter"/>
</dbReference>
<keyword evidence="1" id="KW-0479">Metal-binding</keyword>
<dbReference type="GO" id="GO:0006269">
    <property type="term" value="P:DNA replication, synthesis of primer"/>
    <property type="evidence" value="ECO:0007669"/>
    <property type="project" value="TreeGrafter"/>
</dbReference>
<dbReference type="GO" id="GO:0003899">
    <property type="term" value="F:DNA-directed RNA polymerase activity"/>
    <property type="evidence" value="ECO:0007669"/>
    <property type="project" value="InterPro"/>
</dbReference>
<dbReference type="SUPFAM" id="SSF57783">
    <property type="entry name" value="Zinc beta-ribbon"/>
    <property type="match status" value="1"/>
</dbReference>
<dbReference type="InterPro" id="IPR037068">
    <property type="entry name" value="DNA_primase_core_N_sf"/>
</dbReference>
<dbReference type="PANTHER" id="PTHR30313">
    <property type="entry name" value="DNA PRIMASE"/>
    <property type="match status" value="1"/>
</dbReference>
<dbReference type="Gene3D" id="3.90.980.10">
    <property type="entry name" value="DNA primase, catalytic core, N-terminal domain"/>
    <property type="match status" value="1"/>
</dbReference>
<evidence type="ECO:0000259" key="4">
    <source>
        <dbReference type="SMART" id="SM00400"/>
    </source>
</evidence>
<dbReference type="InterPro" id="IPR013264">
    <property type="entry name" value="DNAG_N"/>
</dbReference>
<protein>
    <recommendedName>
        <fullName evidence="4">Zinc finger CHC2-type domain-containing protein</fullName>
    </recommendedName>
</protein>
<evidence type="ECO:0000256" key="2">
    <source>
        <dbReference type="ARBA" id="ARBA00022771"/>
    </source>
</evidence>